<dbReference type="InterPro" id="IPR029063">
    <property type="entry name" value="SAM-dependent_MTases_sf"/>
</dbReference>
<dbReference type="SUPFAM" id="SSF53335">
    <property type="entry name" value="S-adenosyl-L-methionine-dependent methyltransferases"/>
    <property type="match status" value="1"/>
</dbReference>
<dbReference type="CDD" id="cd02440">
    <property type="entry name" value="AdoMet_MTases"/>
    <property type="match status" value="1"/>
</dbReference>
<protein>
    <recommendedName>
        <fullName evidence="1">Methyltransferase domain-containing protein</fullName>
    </recommendedName>
</protein>
<feature type="domain" description="Methyltransferase" evidence="1">
    <location>
        <begin position="51"/>
        <end position="164"/>
    </location>
</feature>
<dbReference type="STRING" id="1925591.BI308_05780"/>
<dbReference type="InterPro" id="IPR025714">
    <property type="entry name" value="Methyltranfer_dom"/>
</dbReference>
<sequence length="436" mass="50180">MSNIDEIRNQFNSTPYYNCPLEDSPKNNRIQLYCHNMVNAFYLRDQQVISSEGKIILDAGCGSGYKSLILAEANPGAKIVGIDMSEKSVEIARERLKHHGFYNSEFHCMPIEKIPSLGIEFDYVNCDDVLYLVPGVTPVLKAFKSVLKLDGIIRANLHSSLQRQAFFRGQRIWGKLGLMDDAPVEEDNEIVRSVMRNLKDIVDLKKTTWHEPQSESIEWLGANYLLLGDTGFEIPDLFAFLRESNLEFISMLNWPYWDLLKLFKNWDELPMNLMFQLSELSIEEQLHLHELFHPKQRLLDFFCGHPQGDCTIVPVEKWTDEDWQQAQVHLHPQLRTEDLKEEAMTAIAETRSLNFNDYLCIDPLSPSTIESTALGTLLPLFDAPCSFLQLLQRWQTLYPINPVTWEANTETEATQQLQGVLIPLYESGHLLLESQE</sequence>
<comment type="caution">
    <text evidence="2">The sequence shown here is derived from an EMBL/GenBank/DDBJ whole genome shotgun (WGS) entry which is preliminary data.</text>
</comment>
<accession>A0A1L9QVG7</accession>
<evidence type="ECO:0000259" key="1">
    <source>
        <dbReference type="Pfam" id="PF13847"/>
    </source>
</evidence>
<dbReference type="Proteomes" id="UP000183940">
    <property type="component" value="Unassembled WGS sequence"/>
</dbReference>
<reference evidence="2" key="1">
    <citation type="submission" date="2016-10" db="EMBL/GenBank/DDBJ databases">
        <title>CRISPR-Cas defence system in Roseofilum reptotaenium: evidence of a bacteriophage-cyanobacterium arms race in the coral black band disease.</title>
        <authorList>
            <person name="Buerger P."/>
            <person name="Wood-Charlson E.M."/>
            <person name="Weynberg K.D."/>
            <person name="Willis B."/>
            <person name="Van Oppen M.J."/>
        </authorList>
    </citation>
    <scope>NUCLEOTIDE SEQUENCE [LARGE SCALE GENOMIC DNA]</scope>
    <source>
        <strain evidence="2">AO1-A</strain>
    </source>
</reference>
<dbReference type="PANTHER" id="PTHR45128:SF1">
    <property type="entry name" value="S-ADENOSYLMETHIONINE-DEPENDENT METHYLTRANSFERASE RV2258C"/>
    <property type="match status" value="1"/>
</dbReference>
<evidence type="ECO:0000313" key="3">
    <source>
        <dbReference type="Proteomes" id="UP000183940"/>
    </source>
</evidence>
<gene>
    <name evidence="2" type="ORF">BI308_05780</name>
</gene>
<dbReference type="Gene3D" id="3.40.50.150">
    <property type="entry name" value="Vaccinia Virus protein VP39"/>
    <property type="match status" value="1"/>
</dbReference>
<dbReference type="Pfam" id="PF13847">
    <property type="entry name" value="Methyltransf_31"/>
    <property type="match status" value="1"/>
</dbReference>
<organism evidence="2 3">
    <name type="scientific">Roseofilum reptotaenium AO1-A</name>
    <dbReference type="NCBI Taxonomy" id="1925591"/>
    <lineage>
        <taxon>Bacteria</taxon>
        <taxon>Bacillati</taxon>
        <taxon>Cyanobacteriota</taxon>
        <taxon>Cyanophyceae</taxon>
        <taxon>Desertifilales</taxon>
        <taxon>Desertifilaceae</taxon>
        <taxon>Roseofilum</taxon>
    </lineage>
</organism>
<evidence type="ECO:0000313" key="2">
    <source>
        <dbReference type="EMBL" id="OJJ26639.1"/>
    </source>
</evidence>
<dbReference type="AlphaFoldDB" id="A0A1L9QVG7"/>
<proteinExistence type="predicted"/>
<keyword evidence="3" id="KW-1185">Reference proteome</keyword>
<name>A0A1L9QVG7_9CYAN</name>
<dbReference type="InterPro" id="IPR053173">
    <property type="entry name" value="SAM-binding_MTase"/>
</dbReference>
<dbReference type="PANTHER" id="PTHR45128">
    <property type="entry name" value="METHYLTRANSFERASE TYPE 11"/>
    <property type="match status" value="1"/>
</dbReference>
<dbReference type="EMBL" id="MLAW01000006">
    <property type="protein sequence ID" value="OJJ26639.1"/>
    <property type="molecule type" value="Genomic_DNA"/>
</dbReference>